<dbReference type="Gramene" id="TraesLAC4A03G02110280.1">
    <property type="protein sequence ID" value="TraesLAC4A03G02110280.1"/>
    <property type="gene ID" value="TraesLAC4A03G02110280"/>
</dbReference>
<organism evidence="2">
    <name type="scientific">Triticum aestivum</name>
    <name type="common">Wheat</name>
    <dbReference type="NCBI Taxonomy" id="4565"/>
    <lineage>
        <taxon>Eukaryota</taxon>
        <taxon>Viridiplantae</taxon>
        <taxon>Streptophyta</taxon>
        <taxon>Embryophyta</taxon>
        <taxon>Tracheophyta</taxon>
        <taxon>Spermatophyta</taxon>
        <taxon>Magnoliopsida</taxon>
        <taxon>Liliopsida</taxon>
        <taxon>Poales</taxon>
        <taxon>Poaceae</taxon>
        <taxon>BOP clade</taxon>
        <taxon>Pooideae</taxon>
        <taxon>Triticodae</taxon>
        <taxon>Triticeae</taxon>
        <taxon>Triticinae</taxon>
        <taxon>Triticum</taxon>
    </lineage>
</organism>
<dbReference type="Pfam" id="PF00646">
    <property type="entry name" value="F-box"/>
    <property type="match status" value="1"/>
</dbReference>
<dbReference type="PROSITE" id="PS50181">
    <property type="entry name" value="FBOX"/>
    <property type="match status" value="1"/>
</dbReference>
<dbReference type="STRING" id="4565.A0A3B6HYB2"/>
<dbReference type="Gramene" id="TraesJAG4A03G02158580.1">
    <property type="protein sequence ID" value="TraesJAG4A03G02158580.1"/>
    <property type="gene ID" value="TraesJAG4A03G02158580"/>
</dbReference>
<name>A0A3B6HYB2_WHEAT</name>
<dbReference type="Gramene" id="TraesCS4A03G0818800.1">
    <property type="protein sequence ID" value="TraesCS4A03G0818800.1.CDS"/>
    <property type="gene ID" value="TraesCS4A03G0818800"/>
</dbReference>
<dbReference type="OMA" id="RVQCIRY"/>
<dbReference type="PANTHER" id="PTHR34223">
    <property type="entry name" value="OS11G0201299 PROTEIN"/>
    <property type="match status" value="1"/>
</dbReference>
<dbReference type="AlphaFoldDB" id="A0A3B6HYB2"/>
<dbReference type="InterPro" id="IPR036047">
    <property type="entry name" value="F-box-like_dom_sf"/>
</dbReference>
<sequence>MSAPASTPCRFKSARGTYNGVDRLSGLPSELLHRMMSFLPMPEAVRTSLLSPSWRYLWASTPYIRIDHHDFMDDNEKMEKFGDRLLLLRDSTASLDEARIIDHTVASTTCTVWIRHVIMHKVRHLHVSGLGHLDSSAMPPSNHLKTIRLQFVILGHGLFRPLNYDCRVLQLLQLEDCVLVDLKEISSRSLKALHIINCLITGSILICASNLTHLSILDMHSHSGAILVRDLSSLVTAFVSVRTIEGHGLLDGLSHATTLELHAPLLERGLWICPMFSNLTSLVLGNWCMAADFDALLGILQRSPKLKELTFKLERVQCIRYMHSGSTLPPSGAALSLGSHPCIERIKICCSKEDPSVGALVEALQPVVGDVKISIKHLY</sequence>
<dbReference type="SMR" id="A0A3B6HYB2"/>
<dbReference type="Gramene" id="TraesCS4A02G329700.1">
    <property type="protein sequence ID" value="TraesCS4A02G329700.1"/>
    <property type="gene ID" value="TraesCS4A02G329700"/>
</dbReference>
<dbReference type="RefSeq" id="XP_044360842.1">
    <property type="nucleotide sequence ID" value="XM_044504907.1"/>
</dbReference>
<reference evidence="2" key="1">
    <citation type="submission" date="2018-08" db="EMBL/GenBank/DDBJ databases">
        <authorList>
            <person name="Rossello M."/>
        </authorList>
    </citation>
    <scope>NUCLEOTIDE SEQUENCE [LARGE SCALE GENOMIC DNA]</scope>
    <source>
        <strain evidence="2">cv. Chinese Spring</strain>
    </source>
</reference>
<proteinExistence type="predicted"/>
<dbReference type="GeneID" id="123082607"/>
<dbReference type="Gene3D" id="3.80.10.10">
    <property type="entry name" value="Ribonuclease Inhibitor"/>
    <property type="match status" value="1"/>
</dbReference>
<accession>A0A3B6HYB2</accession>
<dbReference type="Gene3D" id="1.20.1280.50">
    <property type="match status" value="1"/>
</dbReference>
<dbReference type="InterPro" id="IPR001810">
    <property type="entry name" value="F-box_dom"/>
</dbReference>
<dbReference type="InterPro" id="IPR032675">
    <property type="entry name" value="LRR_dom_sf"/>
</dbReference>
<evidence type="ECO:0000313" key="3">
    <source>
        <dbReference type="Proteomes" id="UP000019116"/>
    </source>
</evidence>
<dbReference type="Gramene" id="TraesSYM4A03G02184470.1">
    <property type="protein sequence ID" value="TraesSYM4A03G02184470.1"/>
    <property type="gene ID" value="TraesSYM4A03G02184470"/>
</dbReference>
<evidence type="ECO:0000313" key="2">
    <source>
        <dbReference type="EnsemblPlants" id="TraesCS4A02G329700.1"/>
    </source>
</evidence>
<dbReference type="PANTHER" id="PTHR34223:SF112">
    <property type="entry name" value="F-BOX DOMAIN-CONTAINING PROTEIN"/>
    <property type="match status" value="1"/>
</dbReference>
<protein>
    <recommendedName>
        <fullName evidence="1">F-box domain-containing protein</fullName>
    </recommendedName>
</protein>
<feature type="domain" description="F-box" evidence="1">
    <location>
        <begin position="21"/>
        <end position="66"/>
    </location>
</feature>
<dbReference type="InterPro" id="IPR053197">
    <property type="entry name" value="F-box_SCFL_complex_component"/>
</dbReference>
<dbReference type="Proteomes" id="UP000019116">
    <property type="component" value="Chromosome 4A"/>
</dbReference>
<gene>
    <name evidence="2" type="primary">LOC123082607</name>
</gene>
<dbReference type="SUPFAM" id="SSF52058">
    <property type="entry name" value="L domain-like"/>
    <property type="match status" value="1"/>
</dbReference>
<dbReference type="KEGG" id="taes:123082607"/>
<dbReference type="OrthoDB" id="586540at2759"/>
<dbReference type="SMART" id="SM00256">
    <property type="entry name" value="FBOX"/>
    <property type="match status" value="1"/>
</dbReference>
<keyword evidence="3" id="KW-1185">Reference proteome</keyword>
<reference evidence="2" key="2">
    <citation type="submission" date="2018-10" db="UniProtKB">
        <authorList>
            <consortium name="EnsemblPlants"/>
        </authorList>
    </citation>
    <scope>IDENTIFICATION</scope>
</reference>
<dbReference type="EnsemblPlants" id="TraesCS4A02G329700.1">
    <property type="protein sequence ID" value="TraesCS4A02G329700.1"/>
    <property type="gene ID" value="TraesCS4A02G329700"/>
</dbReference>
<dbReference type="SUPFAM" id="SSF81383">
    <property type="entry name" value="F-box domain"/>
    <property type="match status" value="1"/>
</dbReference>
<dbReference type="Gramene" id="TraesNOR4A03G02179160.1">
    <property type="protein sequence ID" value="TraesNOR4A03G02179160.1"/>
    <property type="gene ID" value="TraesNOR4A03G02179160"/>
</dbReference>
<evidence type="ECO:0000259" key="1">
    <source>
        <dbReference type="PROSITE" id="PS50181"/>
    </source>
</evidence>
<dbReference type="Gramene" id="TraesROB_scaffold_026534_01G000100.1">
    <property type="protein sequence ID" value="TraesROB_scaffold_026534_01G000100.1"/>
    <property type="gene ID" value="TraesROB_scaffold_026534_01G000100"/>
</dbReference>